<dbReference type="InterPro" id="IPR043129">
    <property type="entry name" value="ATPase_NBD"/>
</dbReference>
<organism evidence="4 5">
    <name type="scientific">Halalkalibacter oceani</name>
    <dbReference type="NCBI Taxonomy" id="1653776"/>
    <lineage>
        <taxon>Bacteria</taxon>
        <taxon>Bacillati</taxon>
        <taxon>Bacillota</taxon>
        <taxon>Bacilli</taxon>
        <taxon>Bacillales</taxon>
        <taxon>Bacillaceae</taxon>
        <taxon>Halalkalibacter</taxon>
    </lineage>
</organism>
<evidence type="ECO:0000259" key="2">
    <source>
        <dbReference type="Pfam" id="PF05378"/>
    </source>
</evidence>
<feature type="domain" description="Hydantoinase A/oxoprolinase" evidence="1">
    <location>
        <begin position="206"/>
        <end position="493"/>
    </location>
</feature>
<evidence type="ECO:0000313" key="5">
    <source>
        <dbReference type="Proteomes" id="UP001139179"/>
    </source>
</evidence>
<proteinExistence type="predicted"/>
<feature type="domain" description="Hydantoinase/oxoprolinase N-terminal" evidence="2">
    <location>
        <begin position="4"/>
        <end position="185"/>
    </location>
</feature>
<accession>A0A9X2DP44</accession>
<gene>
    <name evidence="4" type="ORF">M3202_06590</name>
</gene>
<evidence type="ECO:0000313" key="4">
    <source>
        <dbReference type="EMBL" id="MCM3713747.1"/>
    </source>
</evidence>
<dbReference type="GO" id="GO:0006749">
    <property type="term" value="P:glutathione metabolic process"/>
    <property type="evidence" value="ECO:0007669"/>
    <property type="project" value="TreeGrafter"/>
</dbReference>
<dbReference type="Pfam" id="PF19278">
    <property type="entry name" value="Hydant_A_C"/>
    <property type="match status" value="1"/>
</dbReference>
<dbReference type="Pfam" id="PF01968">
    <property type="entry name" value="Hydantoinase_A"/>
    <property type="match status" value="1"/>
</dbReference>
<dbReference type="Proteomes" id="UP001139179">
    <property type="component" value="Unassembled WGS sequence"/>
</dbReference>
<dbReference type="PANTHER" id="PTHR11365:SF23">
    <property type="entry name" value="HYPOTHETICAL 5-OXOPROLINASE (EUROFUNG)-RELATED"/>
    <property type="match status" value="1"/>
</dbReference>
<dbReference type="GO" id="GO:0017168">
    <property type="term" value="F:5-oxoprolinase (ATP-hydrolyzing) activity"/>
    <property type="evidence" value="ECO:0007669"/>
    <property type="project" value="TreeGrafter"/>
</dbReference>
<evidence type="ECO:0000259" key="3">
    <source>
        <dbReference type="Pfam" id="PF19278"/>
    </source>
</evidence>
<sequence>MKLVGVDVGGTFTDIMYTDTITKLTWINKVPTTLEDPSIGVVQGIMELCEREGIDGNEIDHVFHGTTIATNAILENDGAVTGMVTTKGFRDITHIGRHQRPQNYSIMQEIPWQDRPLVARRHRKVVSERLVSPKGEILTPLNEEEVRAAIQELKAEGVESIVVCFLFSYINPVHEERVKEIIKEEYPEAFVTTSADVSPQFREFERFTTASINGFVGPKVKKYIDNLKTGLKKADLEADLHIMCSNGGVGTAETVAAKPVNTLLSGPAAGVLGGSWSGELSQKQKLITFDVGGTSADIGIITEQGFDESSARDTWIAGYPVMVPMIDIHTIGAGGGSIAYVDQGGAFKVGPRSAGSRPGPASYGHGGAKPTVTDANVVLGRLDESHFLGGSMKIYAQEGFRVMEELASQLNLSVNETAEGILTIVNNNMANAIREKTIQKGHDPREFTLVAFGGAGPLHAVDVARILNIPEVIIPPHPGITSATGLLTTDLKYDLIKTEFMRSPELDLEKLNTDLDLLRKQIIGQLKADGLSANEIELAFTADCRYVGQGYELRVALPQGDITTDNIEETWTAFHQLHQAEYGHFFEGSPIEIVNVRVTGKGAMPKIQPPSVSSDYPVEEALIKKGKTVFRKDGELKEIETSFYQREKLPAGAVIAGPAIIFQKDTTTIMPPDCQALVEENGNMMITLGGGAK</sequence>
<feature type="domain" description="Acetophenone carboxylase-like C-terminal" evidence="3">
    <location>
        <begin position="510"/>
        <end position="680"/>
    </location>
</feature>
<dbReference type="PANTHER" id="PTHR11365">
    <property type="entry name" value="5-OXOPROLINASE RELATED"/>
    <property type="match status" value="1"/>
</dbReference>
<dbReference type="InterPro" id="IPR045079">
    <property type="entry name" value="Oxoprolinase-like"/>
</dbReference>
<keyword evidence="5" id="KW-1185">Reference proteome</keyword>
<dbReference type="EMBL" id="JAMBOL010000003">
    <property type="protein sequence ID" value="MCM3713747.1"/>
    <property type="molecule type" value="Genomic_DNA"/>
</dbReference>
<comment type="caution">
    <text evidence="4">The sequence shown here is derived from an EMBL/GenBank/DDBJ whole genome shotgun (WGS) entry which is preliminary data.</text>
</comment>
<dbReference type="SUPFAM" id="SSF53067">
    <property type="entry name" value="Actin-like ATPase domain"/>
    <property type="match status" value="1"/>
</dbReference>
<dbReference type="Pfam" id="PF05378">
    <property type="entry name" value="Hydant_A_N"/>
    <property type="match status" value="1"/>
</dbReference>
<dbReference type="GO" id="GO:0005829">
    <property type="term" value="C:cytosol"/>
    <property type="evidence" value="ECO:0007669"/>
    <property type="project" value="TreeGrafter"/>
</dbReference>
<name>A0A9X2DP44_9BACI</name>
<protein>
    <submittedName>
        <fullName evidence="4">Hydantoinase/oxoprolinase family protein</fullName>
    </submittedName>
</protein>
<dbReference type="RefSeq" id="WP_251222540.1">
    <property type="nucleotide sequence ID" value="NZ_JAMBOL010000003.1"/>
</dbReference>
<dbReference type="AlphaFoldDB" id="A0A9X2DP44"/>
<evidence type="ECO:0000259" key="1">
    <source>
        <dbReference type="Pfam" id="PF01968"/>
    </source>
</evidence>
<dbReference type="InterPro" id="IPR008040">
    <property type="entry name" value="Hydant_A_N"/>
</dbReference>
<dbReference type="InterPro" id="IPR049517">
    <property type="entry name" value="ACX-like_C"/>
</dbReference>
<dbReference type="InterPro" id="IPR002821">
    <property type="entry name" value="Hydantoinase_A"/>
</dbReference>
<reference evidence="4" key="1">
    <citation type="submission" date="2022-05" db="EMBL/GenBank/DDBJ databases">
        <title>Comparative Genomics of Spacecraft Associated Microbes.</title>
        <authorList>
            <person name="Tran M.T."/>
            <person name="Wright A."/>
            <person name="Seuylemezian A."/>
            <person name="Eisen J."/>
            <person name="Coil D."/>
        </authorList>
    </citation>
    <scope>NUCLEOTIDE SEQUENCE</scope>
    <source>
        <strain evidence="4">214.1.1</strain>
    </source>
</reference>